<evidence type="ECO:0000256" key="4">
    <source>
        <dbReference type="ARBA" id="ARBA00023125"/>
    </source>
</evidence>
<name>A0AAW5QW57_9HYPH</name>
<evidence type="ECO:0000256" key="2">
    <source>
        <dbReference type="ARBA" id="ARBA00022801"/>
    </source>
</evidence>
<dbReference type="InterPro" id="IPR036286">
    <property type="entry name" value="LexA/Signal_pep-like_sf"/>
</dbReference>
<dbReference type="GO" id="GO:0003677">
    <property type="term" value="F:DNA binding"/>
    <property type="evidence" value="ECO:0007669"/>
    <property type="project" value="UniProtKB-KW"/>
</dbReference>
<dbReference type="PANTHER" id="PTHR40661">
    <property type="match status" value="1"/>
</dbReference>
<evidence type="ECO:0000259" key="6">
    <source>
        <dbReference type="PROSITE" id="PS50943"/>
    </source>
</evidence>
<keyword evidence="1" id="KW-0645">Protease</keyword>
<feature type="domain" description="HTH cro/C1-type" evidence="6">
    <location>
        <begin position="25"/>
        <end position="64"/>
    </location>
</feature>
<dbReference type="GO" id="GO:0016020">
    <property type="term" value="C:membrane"/>
    <property type="evidence" value="ECO:0007669"/>
    <property type="project" value="InterPro"/>
</dbReference>
<comment type="caution">
    <text evidence="7">The sequence shown here is derived from an EMBL/GenBank/DDBJ whole genome shotgun (WGS) entry which is preliminary data.</text>
</comment>
<evidence type="ECO:0000256" key="1">
    <source>
        <dbReference type="ARBA" id="ARBA00022670"/>
    </source>
</evidence>
<dbReference type="PROSITE" id="PS00501">
    <property type="entry name" value="SPASE_I_1"/>
    <property type="match status" value="1"/>
</dbReference>
<dbReference type="RefSeq" id="WP_261614183.1">
    <property type="nucleotide sequence ID" value="NZ_JALIDZ010000001.1"/>
</dbReference>
<keyword evidence="4" id="KW-0238">DNA-binding</keyword>
<keyword evidence="5" id="KW-0804">Transcription</keyword>
<dbReference type="SUPFAM" id="SSF47413">
    <property type="entry name" value="lambda repressor-like DNA-binding domains"/>
    <property type="match status" value="1"/>
</dbReference>
<keyword evidence="3" id="KW-0805">Transcription regulation</keyword>
<proteinExistence type="predicted"/>
<dbReference type="InterPro" id="IPR010982">
    <property type="entry name" value="Lambda_DNA-bd_dom_sf"/>
</dbReference>
<dbReference type="PROSITE" id="PS50943">
    <property type="entry name" value="HTH_CROC1"/>
    <property type="match status" value="1"/>
</dbReference>
<dbReference type="Pfam" id="PF00717">
    <property type="entry name" value="Peptidase_S24"/>
    <property type="match status" value="1"/>
</dbReference>
<reference evidence="7 8" key="1">
    <citation type="submission" date="2022-04" db="EMBL/GenBank/DDBJ databases">
        <authorList>
            <person name="Ye Y.-Q."/>
            <person name="Du Z.-J."/>
        </authorList>
    </citation>
    <scope>NUCLEOTIDE SEQUENCE [LARGE SCALE GENOMIC DNA]</scope>
    <source>
        <strain evidence="7 8">A6E488</strain>
    </source>
</reference>
<dbReference type="InterPro" id="IPR019756">
    <property type="entry name" value="Pept_S26A_signal_pept_1_Ser-AS"/>
</dbReference>
<dbReference type="PANTHER" id="PTHR40661:SF3">
    <property type="entry name" value="FELS-1 PROPHAGE TRANSCRIPTIONAL REGULATOR"/>
    <property type="match status" value="1"/>
</dbReference>
<dbReference type="InterPro" id="IPR001387">
    <property type="entry name" value="Cro/C1-type_HTH"/>
</dbReference>
<gene>
    <name evidence="7" type="ORF">MUB46_01980</name>
</gene>
<dbReference type="AlphaFoldDB" id="A0AAW5QW57"/>
<dbReference type="InterPro" id="IPR015927">
    <property type="entry name" value="Peptidase_S24_S26A/B/C"/>
</dbReference>
<accession>A0AAW5QW57</accession>
<evidence type="ECO:0000256" key="3">
    <source>
        <dbReference type="ARBA" id="ARBA00023015"/>
    </source>
</evidence>
<evidence type="ECO:0000313" key="8">
    <source>
        <dbReference type="Proteomes" id="UP001320898"/>
    </source>
</evidence>
<dbReference type="CDD" id="cd06529">
    <property type="entry name" value="S24_LexA-like"/>
    <property type="match status" value="1"/>
</dbReference>
<keyword evidence="8" id="KW-1185">Reference proteome</keyword>
<dbReference type="Proteomes" id="UP001320898">
    <property type="component" value="Unassembled WGS sequence"/>
</dbReference>
<evidence type="ECO:0000256" key="5">
    <source>
        <dbReference type="ARBA" id="ARBA00023163"/>
    </source>
</evidence>
<evidence type="ECO:0000313" key="7">
    <source>
        <dbReference type="EMBL" id="MCT8970618.1"/>
    </source>
</evidence>
<organism evidence="7 8">
    <name type="scientific">Microbaculum marinisediminis</name>
    <dbReference type="NCBI Taxonomy" id="2931392"/>
    <lineage>
        <taxon>Bacteria</taxon>
        <taxon>Pseudomonadati</taxon>
        <taxon>Pseudomonadota</taxon>
        <taxon>Alphaproteobacteria</taxon>
        <taxon>Hyphomicrobiales</taxon>
        <taxon>Tepidamorphaceae</taxon>
        <taxon>Microbaculum</taxon>
    </lineage>
</organism>
<dbReference type="CDD" id="cd00093">
    <property type="entry name" value="HTH_XRE"/>
    <property type="match status" value="1"/>
</dbReference>
<dbReference type="GO" id="GO:0004252">
    <property type="term" value="F:serine-type endopeptidase activity"/>
    <property type="evidence" value="ECO:0007669"/>
    <property type="project" value="InterPro"/>
</dbReference>
<dbReference type="SUPFAM" id="SSF51306">
    <property type="entry name" value="LexA/Signal peptidase"/>
    <property type="match status" value="1"/>
</dbReference>
<dbReference type="GO" id="GO:0006508">
    <property type="term" value="P:proteolysis"/>
    <property type="evidence" value="ECO:0007669"/>
    <property type="project" value="UniProtKB-KW"/>
</dbReference>
<keyword evidence="2" id="KW-0378">Hydrolase</keyword>
<dbReference type="Gene3D" id="2.10.109.10">
    <property type="entry name" value="Umud Fragment, subunit A"/>
    <property type="match status" value="1"/>
</dbReference>
<dbReference type="Gene3D" id="1.10.260.40">
    <property type="entry name" value="lambda repressor-like DNA-binding domains"/>
    <property type="match status" value="1"/>
</dbReference>
<dbReference type="EMBL" id="JALIDZ010000001">
    <property type="protein sequence ID" value="MCT8970618.1"/>
    <property type="molecule type" value="Genomic_DNA"/>
</dbReference>
<dbReference type="InterPro" id="IPR039418">
    <property type="entry name" value="LexA-like"/>
</dbReference>
<sequence length="240" mass="26951">MSKLGKRVAARLKDLGHEKDGQTWLAKKIGMRQQGIQAIIAGRSERPRKLLEIARALQTTPEYLVGDTDDPEQRELTYAPLPESEPDWHQRHHQAEAGDVANLSIRGGLGLGSVDGVKADDNGELYADQIAGYWSFPDTVKAGLRNLKNIYALPVIGDSMEPALKSGSFVFVDMSHTVPQPEDIYACDYGDGLSIKRLQLIPRSKKIRVISDNERYQTHELLRDDVRVYGRVVAWFQWRG</sequence>
<dbReference type="SMART" id="SM00530">
    <property type="entry name" value="HTH_XRE"/>
    <property type="match status" value="1"/>
</dbReference>
<protein>
    <recommendedName>
        <fullName evidence="6">HTH cro/C1-type domain-containing protein</fullName>
    </recommendedName>
</protein>